<feature type="domain" description="CUB" evidence="12">
    <location>
        <begin position="492"/>
        <end position="602"/>
    </location>
</feature>
<dbReference type="GO" id="GO:0005509">
    <property type="term" value="F:calcium ion binding"/>
    <property type="evidence" value="ECO:0007669"/>
    <property type="project" value="InterPro"/>
</dbReference>
<evidence type="ECO:0000256" key="8">
    <source>
        <dbReference type="ARBA" id="ARBA00023180"/>
    </source>
</evidence>
<protein>
    <submittedName>
        <fullName evidence="14">Cubilin</fullName>
    </submittedName>
</protein>
<keyword evidence="2" id="KW-1003">Cell membrane</keyword>
<feature type="domain" description="CUB" evidence="12">
    <location>
        <begin position="374"/>
        <end position="486"/>
    </location>
</feature>
<dbReference type="InterPro" id="IPR000742">
    <property type="entry name" value="EGF"/>
</dbReference>
<dbReference type="Gene3D" id="2.10.25.10">
    <property type="entry name" value="Laminin"/>
    <property type="match status" value="3"/>
</dbReference>
<evidence type="ECO:0000256" key="7">
    <source>
        <dbReference type="ARBA" id="ARBA00023157"/>
    </source>
</evidence>
<evidence type="ECO:0000313" key="14">
    <source>
        <dbReference type="EMBL" id="CAI9720655.1"/>
    </source>
</evidence>
<dbReference type="CDD" id="cd22201">
    <property type="entry name" value="cubilin_NTD"/>
    <property type="match status" value="1"/>
</dbReference>
<dbReference type="CDD" id="cd00054">
    <property type="entry name" value="EGF_CA"/>
    <property type="match status" value="3"/>
</dbReference>
<dbReference type="Pfam" id="PF07645">
    <property type="entry name" value="EGF_CA"/>
    <property type="match status" value="2"/>
</dbReference>
<dbReference type="InterPro" id="IPR000859">
    <property type="entry name" value="CUB_dom"/>
</dbReference>
<dbReference type="Pfam" id="PF00431">
    <property type="entry name" value="CUB"/>
    <property type="match status" value="4"/>
</dbReference>
<dbReference type="FunFam" id="2.60.120.290:FF:000013">
    <property type="entry name" value="Membrane frizzled-related protein"/>
    <property type="match status" value="2"/>
</dbReference>
<dbReference type="InterPro" id="IPR001881">
    <property type="entry name" value="EGF-like_Ca-bd_dom"/>
</dbReference>
<dbReference type="FunFam" id="2.10.25.10:FF:000260">
    <property type="entry name" value="Notch receptor 4"/>
    <property type="match status" value="1"/>
</dbReference>
<dbReference type="InterPro" id="IPR049883">
    <property type="entry name" value="NOTCH1_EGF-like"/>
</dbReference>
<dbReference type="PROSITE" id="PS50026">
    <property type="entry name" value="EGF_3"/>
    <property type="match status" value="3"/>
</dbReference>
<dbReference type="CDD" id="cd00041">
    <property type="entry name" value="CUB"/>
    <property type="match status" value="4"/>
</dbReference>
<feature type="coiled-coil region" evidence="11">
    <location>
        <begin position="59"/>
        <end position="153"/>
    </location>
</feature>
<evidence type="ECO:0000256" key="11">
    <source>
        <dbReference type="SAM" id="Coils"/>
    </source>
</evidence>
<feature type="domain" description="CUB" evidence="12">
    <location>
        <begin position="723"/>
        <end position="794"/>
    </location>
</feature>
<feature type="domain" description="CUB" evidence="12">
    <location>
        <begin position="603"/>
        <end position="719"/>
    </location>
</feature>
<evidence type="ECO:0000256" key="9">
    <source>
        <dbReference type="PROSITE-ProRule" id="PRU00059"/>
    </source>
</evidence>
<keyword evidence="15" id="KW-1185">Reference proteome</keyword>
<gene>
    <name evidence="14" type="ORF">OCTVUL_1B018441</name>
</gene>
<dbReference type="FunFam" id="2.10.25.10:FF:000038">
    <property type="entry name" value="Fibrillin 2"/>
    <property type="match status" value="1"/>
</dbReference>
<dbReference type="EMBL" id="OX597817">
    <property type="protein sequence ID" value="CAI9720655.1"/>
    <property type="molecule type" value="Genomic_DNA"/>
</dbReference>
<dbReference type="SUPFAM" id="SSF57196">
    <property type="entry name" value="EGF/Laminin"/>
    <property type="match status" value="3"/>
</dbReference>
<dbReference type="Gene3D" id="2.60.120.290">
    <property type="entry name" value="Spermadhesin, CUB domain"/>
    <property type="match status" value="4"/>
</dbReference>
<feature type="disulfide bond" evidence="10">
    <location>
        <begin position="298"/>
        <end position="315"/>
    </location>
</feature>
<feature type="domain" description="EGF-like" evidence="13">
    <location>
        <begin position="193"/>
        <end position="234"/>
    </location>
</feature>
<feature type="domain" description="EGF-like" evidence="13">
    <location>
        <begin position="287"/>
        <end position="330"/>
    </location>
</feature>
<feature type="disulfide bond" evidence="10">
    <location>
        <begin position="224"/>
        <end position="233"/>
    </location>
</feature>
<feature type="domain" description="EGF-like" evidence="13">
    <location>
        <begin position="155"/>
        <end position="191"/>
    </location>
</feature>
<feature type="disulfide bond" evidence="10">
    <location>
        <begin position="181"/>
        <end position="190"/>
    </location>
</feature>
<dbReference type="PANTHER" id="PTHR24251:SF37">
    <property type="entry name" value="CUB DOMAIN-CONTAINING PROTEIN"/>
    <property type="match status" value="1"/>
</dbReference>
<dbReference type="Proteomes" id="UP001162480">
    <property type="component" value="Chromosome 4"/>
</dbReference>
<reference evidence="14" key="1">
    <citation type="submission" date="2023-08" db="EMBL/GenBank/DDBJ databases">
        <authorList>
            <person name="Alioto T."/>
            <person name="Alioto T."/>
            <person name="Gomez Garrido J."/>
        </authorList>
    </citation>
    <scope>NUCLEOTIDE SEQUENCE</scope>
</reference>
<dbReference type="InterPro" id="IPR000152">
    <property type="entry name" value="EGF-type_Asp/Asn_hydroxyl_site"/>
</dbReference>
<organism evidence="14 15">
    <name type="scientific">Octopus vulgaris</name>
    <name type="common">Common octopus</name>
    <dbReference type="NCBI Taxonomy" id="6645"/>
    <lineage>
        <taxon>Eukaryota</taxon>
        <taxon>Metazoa</taxon>
        <taxon>Spiralia</taxon>
        <taxon>Lophotrochozoa</taxon>
        <taxon>Mollusca</taxon>
        <taxon>Cephalopoda</taxon>
        <taxon>Coleoidea</taxon>
        <taxon>Octopodiformes</taxon>
        <taxon>Octopoda</taxon>
        <taxon>Incirrata</taxon>
        <taxon>Octopodidae</taxon>
        <taxon>Octopus</taxon>
    </lineage>
</organism>
<dbReference type="FunFam" id="2.10.25.10:FF:000109">
    <property type="entry name" value="Notch homolog 4, [Drosophila]"/>
    <property type="match status" value="1"/>
</dbReference>
<keyword evidence="6" id="KW-0472">Membrane</keyword>
<dbReference type="PROSITE" id="PS00010">
    <property type="entry name" value="ASX_HYDROXYL"/>
    <property type="match status" value="2"/>
</dbReference>
<evidence type="ECO:0000259" key="12">
    <source>
        <dbReference type="PROSITE" id="PS01180"/>
    </source>
</evidence>
<evidence type="ECO:0000256" key="5">
    <source>
        <dbReference type="ARBA" id="ARBA00022737"/>
    </source>
</evidence>
<dbReference type="SUPFAM" id="SSF49854">
    <property type="entry name" value="Spermadhesin, CUB domain"/>
    <property type="match status" value="4"/>
</dbReference>
<keyword evidence="11" id="KW-0175">Coiled coil</keyword>
<comment type="caution">
    <text evidence="10">Lacks conserved residue(s) required for the propagation of feature annotation.</text>
</comment>
<dbReference type="PROSITE" id="PS01187">
    <property type="entry name" value="EGF_CA"/>
    <property type="match status" value="2"/>
</dbReference>
<dbReference type="AlphaFoldDB" id="A0AA36AQU4"/>
<keyword evidence="8" id="KW-0325">Glycoprotein</keyword>
<dbReference type="PANTHER" id="PTHR24251">
    <property type="entry name" value="OVOCHYMASE-RELATED"/>
    <property type="match status" value="1"/>
</dbReference>
<dbReference type="InterPro" id="IPR018097">
    <property type="entry name" value="EGF_Ca-bd_CS"/>
</dbReference>
<dbReference type="InterPro" id="IPR035914">
    <property type="entry name" value="Sperma_CUB_dom_sf"/>
</dbReference>
<evidence type="ECO:0000256" key="2">
    <source>
        <dbReference type="ARBA" id="ARBA00022475"/>
    </source>
</evidence>
<dbReference type="SMART" id="SM00181">
    <property type="entry name" value="EGF"/>
    <property type="match status" value="4"/>
</dbReference>
<dbReference type="PROSITE" id="PS01186">
    <property type="entry name" value="EGF_2"/>
    <property type="match status" value="1"/>
</dbReference>
<dbReference type="PROSITE" id="PS01180">
    <property type="entry name" value="CUB"/>
    <property type="match status" value="4"/>
</dbReference>
<dbReference type="PROSITE" id="PS00022">
    <property type="entry name" value="EGF_1"/>
    <property type="match status" value="2"/>
</dbReference>
<keyword evidence="7 10" id="KW-1015">Disulfide bond</keyword>
<keyword evidence="5" id="KW-0677">Repeat</keyword>
<evidence type="ECO:0000256" key="10">
    <source>
        <dbReference type="PROSITE-ProRule" id="PRU00076"/>
    </source>
</evidence>
<comment type="subcellular location">
    <subcellularLocation>
        <location evidence="1">Cell membrane</location>
    </subcellularLocation>
</comment>
<keyword evidence="3 10" id="KW-0245">EGF-like domain</keyword>
<dbReference type="GO" id="GO:0005886">
    <property type="term" value="C:plasma membrane"/>
    <property type="evidence" value="ECO:0007669"/>
    <property type="project" value="UniProtKB-SubCell"/>
</dbReference>
<dbReference type="SMART" id="SM00042">
    <property type="entry name" value="CUB"/>
    <property type="match status" value="4"/>
</dbReference>
<evidence type="ECO:0000259" key="13">
    <source>
        <dbReference type="PROSITE" id="PS50026"/>
    </source>
</evidence>
<keyword evidence="4" id="KW-0732">Signal</keyword>
<evidence type="ECO:0000256" key="6">
    <source>
        <dbReference type="ARBA" id="ARBA00023136"/>
    </source>
</evidence>
<sequence length="794" mass="87334">MVSEGTEVRKKRDISNQLPRIVTSDGHLIFMTGVNHNITFKSSSGGFVNIDGHDLKDLISSQKKLNVNLKSELEQMKASQQTLNSLLYTNITRKLTSMEQNYNRLKSRLQNLNLTVSNLLSQSSQTPPSASQLRTLKTTVDQLQSSVQEVKTDLEEDNCASNPCLHGGTCYDRYKGFYCNCIPGWMGPSCSEDVNECSEFVGTQLGCQNGGTCINTYGSYRCQCSADWHGIHCSTRHDDCTGSSSSELCGHGTCVNVKRQQPNQPKYSCICEPGWTHPSNSPSCTVDIDECNLVSSPCFKHAQVHCINLPGSFRCSPCPTGYTGDGVTCNYVGFCGSNNGGCHPSATCSENTYDCGGSYTGVNGSFSYPTVEVCGETIRGKTHGVIRSPGYPHNYPHNRDCVWTIEVEPNKDIYIHFGEVSLEDGVFCYDYLEIRNGLTADAALLRKICHSGSPKPLRSTEPYLYIRFHTDSSYSAKGFHISFSSMEDLQGCGGMRSQKEGVITSTNFPNSYGSNEDCVWIIQPQHTVIFSFDVLDLPGESPCLSDYVEVRDGSLPVSPLIGRYCGQTKPSEIFSNQNSIWVHFKSNVSDTHMGFRARWKVACGGTYREPSGVLQTPFYGASGDNDTNEICIYVIWQQPSKLISLIFEIYSYYDQSINGTNCTSNYIEIRQGTSKTSPLLGKYCNYVNLPPAITAQGQMRIEFKGGSGSLGFRANYTTNDAGCGGVLTGPLGTVASPLKGDSYPNGIQCTWNIIVDPQLLITLVFTQFALESHSTCHHDYVKIIDGKKPSNELK</sequence>
<dbReference type="SMART" id="SM00179">
    <property type="entry name" value="EGF_CA"/>
    <property type="match status" value="4"/>
</dbReference>
<evidence type="ECO:0000313" key="15">
    <source>
        <dbReference type="Proteomes" id="UP001162480"/>
    </source>
</evidence>
<proteinExistence type="predicted"/>
<evidence type="ECO:0000256" key="1">
    <source>
        <dbReference type="ARBA" id="ARBA00004236"/>
    </source>
</evidence>
<feature type="disulfide bond" evidence="9">
    <location>
        <begin position="374"/>
        <end position="401"/>
    </location>
</feature>
<accession>A0AA36AQU4</accession>
<evidence type="ECO:0000256" key="3">
    <source>
        <dbReference type="ARBA" id="ARBA00022536"/>
    </source>
</evidence>
<evidence type="ECO:0000256" key="4">
    <source>
        <dbReference type="ARBA" id="ARBA00022729"/>
    </source>
</evidence>
<name>A0AA36AQU4_OCTVU</name>